<dbReference type="EMBL" id="JAAXYH010000002">
    <property type="protein sequence ID" value="NMH64147.1"/>
    <property type="molecule type" value="Genomic_DNA"/>
</dbReference>
<evidence type="ECO:0000313" key="3">
    <source>
        <dbReference type="Proteomes" id="UP000737113"/>
    </source>
</evidence>
<reference evidence="2" key="1">
    <citation type="submission" date="2020-04" db="EMBL/GenBank/DDBJ databases">
        <title>Description of Shewanella salipaludis sp. nov., isolated from a salt marsh.</title>
        <authorList>
            <person name="Park S."/>
            <person name="Yoon J.-H."/>
        </authorList>
    </citation>
    <scope>NUCLEOTIDE SEQUENCE</scope>
    <source>
        <strain evidence="2">SHSM-M6</strain>
    </source>
</reference>
<keyword evidence="1" id="KW-0732">Signal</keyword>
<organism evidence="2 3">
    <name type="scientific">Shewanella salipaludis</name>
    <dbReference type="NCBI Taxonomy" id="2723052"/>
    <lineage>
        <taxon>Bacteria</taxon>
        <taxon>Pseudomonadati</taxon>
        <taxon>Pseudomonadota</taxon>
        <taxon>Gammaproteobacteria</taxon>
        <taxon>Alteromonadales</taxon>
        <taxon>Shewanellaceae</taxon>
        <taxon>Shewanella</taxon>
    </lineage>
</organism>
<dbReference type="RefSeq" id="WP_169562845.1">
    <property type="nucleotide sequence ID" value="NZ_JAAXYH010000002.1"/>
</dbReference>
<evidence type="ECO:0008006" key="4">
    <source>
        <dbReference type="Google" id="ProtNLM"/>
    </source>
</evidence>
<feature type="chain" id="PRO_5037355133" description="Lipoprotein" evidence="1">
    <location>
        <begin position="18"/>
        <end position="112"/>
    </location>
</feature>
<dbReference type="PROSITE" id="PS51257">
    <property type="entry name" value="PROKAR_LIPOPROTEIN"/>
    <property type="match status" value="1"/>
</dbReference>
<sequence length="112" mass="12239">MKSLFLGLTLLTSVGCASVSDTFVLNGNSSQTIQKDINYLFKKLSKNKKQQFAMALLAIQFSDVNSVYDMLGDPAMEGMNYDILSKKLDGLTYAQVIELASASKTKVSISKN</sequence>
<dbReference type="AlphaFoldDB" id="A0A972JKA4"/>
<protein>
    <recommendedName>
        <fullName evidence="4">Lipoprotein</fullName>
    </recommendedName>
</protein>
<comment type="caution">
    <text evidence="2">The sequence shown here is derived from an EMBL/GenBank/DDBJ whole genome shotgun (WGS) entry which is preliminary data.</text>
</comment>
<keyword evidence="3" id="KW-1185">Reference proteome</keyword>
<accession>A0A972JKA4</accession>
<evidence type="ECO:0000313" key="2">
    <source>
        <dbReference type="EMBL" id="NMH64147.1"/>
    </source>
</evidence>
<gene>
    <name evidence="2" type="ORF">HC757_03015</name>
</gene>
<dbReference type="Proteomes" id="UP000737113">
    <property type="component" value="Unassembled WGS sequence"/>
</dbReference>
<name>A0A972JKA4_9GAMM</name>
<evidence type="ECO:0000256" key="1">
    <source>
        <dbReference type="SAM" id="SignalP"/>
    </source>
</evidence>
<proteinExistence type="predicted"/>
<feature type="signal peptide" evidence="1">
    <location>
        <begin position="1"/>
        <end position="17"/>
    </location>
</feature>